<reference evidence="14" key="2">
    <citation type="submission" date="2018-07" db="EMBL/GenBank/DDBJ databases">
        <authorList>
            <person name="Quirk P.G."/>
            <person name="Krulwich T.A."/>
        </authorList>
    </citation>
    <scope>NUCLEOTIDE SEQUENCE</scope>
</reference>
<evidence type="ECO:0000256" key="8">
    <source>
        <dbReference type="ARBA" id="ARBA00023136"/>
    </source>
</evidence>
<evidence type="ECO:0000256" key="9">
    <source>
        <dbReference type="ARBA" id="ARBA00059620"/>
    </source>
</evidence>
<evidence type="ECO:0000256" key="6">
    <source>
        <dbReference type="ARBA" id="ARBA00023002"/>
    </source>
</evidence>
<evidence type="ECO:0000256" key="4">
    <source>
        <dbReference type="ARBA" id="ARBA00022857"/>
    </source>
</evidence>
<dbReference type="InterPro" id="IPR036291">
    <property type="entry name" value="NAD(P)-bd_dom_sf"/>
</dbReference>
<evidence type="ECO:0000256" key="1">
    <source>
        <dbReference type="ARBA" id="ARBA00004141"/>
    </source>
</evidence>
<protein>
    <recommendedName>
        <fullName evidence="10">Short-chain dehydrogenase/reductase 3</fullName>
    </recommendedName>
    <alternativeName>
        <fullName evidence="11">Retinal short-chain dehydrogenase/reductase 1</fullName>
    </alternativeName>
</protein>
<evidence type="ECO:0000256" key="7">
    <source>
        <dbReference type="ARBA" id="ARBA00023098"/>
    </source>
</evidence>
<gene>
    <name evidence="14" type="primary">CSON010087</name>
</gene>
<sequence length="304" mass="34524">MELYDTFSTIFDFLRMILMFHYELFYALYRLFVPVELKNLKGEIVLITGAGGGIGRQLTLEYVRQGCKVICVDIDEKNNALSVKQGNAITPASTIGYKCDITNRDEVLALAKKVKKDVGNVSVLINNAGIMPTRSILQHTHEVIQKVMDINLMSHFWTLEAFLPSMYEKKQGTIIALSSILGIFGMPNTVPYSASKFAVRGYMEALLSEIIDYRPDAKIQCLTVCPSWVNTNLIHTVKMKFPKLFPALSPKYVANQIVQAHRRGQREITIPWFYAGILHMLRLFPYKCVEVLRQFVDGKVECDL</sequence>
<keyword evidence="8" id="KW-0472">Membrane</keyword>
<reference evidence="13" key="1">
    <citation type="submission" date="2018-04" db="EMBL/GenBank/DDBJ databases">
        <authorList>
            <person name="Go L.Y."/>
            <person name="Mitchell J.A."/>
        </authorList>
    </citation>
    <scope>NUCLEOTIDE SEQUENCE</scope>
    <source>
        <tissue evidence="13">Whole organism</tissue>
    </source>
</reference>
<dbReference type="Pfam" id="PF00106">
    <property type="entry name" value="adh_short"/>
    <property type="match status" value="1"/>
</dbReference>
<dbReference type="SUPFAM" id="SSF51735">
    <property type="entry name" value="NAD(P)-binding Rossmann-fold domains"/>
    <property type="match status" value="1"/>
</dbReference>
<evidence type="ECO:0000313" key="13">
    <source>
        <dbReference type="EMBL" id="SSX03670.1"/>
    </source>
</evidence>
<dbReference type="GO" id="GO:0005811">
    <property type="term" value="C:lipid droplet"/>
    <property type="evidence" value="ECO:0007669"/>
    <property type="project" value="TreeGrafter"/>
</dbReference>
<dbReference type="Gene3D" id="3.40.50.720">
    <property type="entry name" value="NAD(P)-binding Rossmann-like Domain"/>
    <property type="match status" value="1"/>
</dbReference>
<keyword evidence="7" id="KW-0443">Lipid metabolism</keyword>
<keyword evidence="3" id="KW-0812">Transmembrane</keyword>
<evidence type="ECO:0000256" key="11">
    <source>
        <dbReference type="ARBA" id="ARBA00082544"/>
    </source>
</evidence>
<accession>A0A336M1B4</accession>
<evidence type="ECO:0000256" key="2">
    <source>
        <dbReference type="ARBA" id="ARBA00006484"/>
    </source>
</evidence>
<evidence type="ECO:0000256" key="3">
    <source>
        <dbReference type="ARBA" id="ARBA00022692"/>
    </source>
</evidence>
<dbReference type="VEuPathDB" id="VectorBase:CSON010087"/>
<dbReference type="AlphaFoldDB" id="A0A336M1B4"/>
<dbReference type="PRINTS" id="PR00080">
    <property type="entry name" value="SDRFAMILY"/>
</dbReference>
<dbReference type="EMBL" id="UFQT01000409">
    <property type="protein sequence ID" value="SSX24035.1"/>
    <property type="molecule type" value="Genomic_DNA"/>
</dbReference>
<keyword evidence="6" id="KW-0560">Oxidoreductase</keyword>
<comment type="subcellular location">
    <subcellularLocation>
        <location evidence="1">Membrane</location>
        <topology evidence="1">Multi-pass membrane protein</topology>
    </subcellularLocation>
</comment>
<evidence type="ECO:0000256" key="10">
    <source>
        <dbReference type="ARBA" id="ARBA00068717"/>
    </source>
</evidence>
<dbReference type="PANTHER" id="PTHR24322:SF736">
    <property type="entry name" value="RETINOL DEHYDROGENASE 10"/>
    <property type="match status" value="1"/>
</dbReference>
<evidence type="ECO:0000256" key="5">
    <source>
        <dbReference type="ARBA" id="ARBA00022989"/>
    </source>
</evidence>
<name>A0A336M1B4_CULSO</name>
<dbReference type="EMBL" id="UFQS01000409">
    <property type="protein sequence ID" value="SSX03670.1"/>
    <property type="molecule type" value="Genomic_DNA"/>
</dbReference>
<dbReference type="InterPro" id="IPR002347">
    <property type="entry name" value="SDR_fam"/>
</dbReference>
<dbReference type="PANTHER" id="PTHR24322">
    <property type="entry name" value="PKSB"/>
    <property type="match status" value="1"/>
</dbReference>
<organism evidence="14">
    <name type="scientific">Culicoides sonorensis</name>
    <name type="common">Biting midge</name>
    <dbReference type="NCBI Taxonomy" id="179676"/>
    <lineage>
        <taxon>Eukaryota</taxon>
        <taxon>Metazoa</taxon>
        <taxon>Ecdysozoa</taxon>
        <taxon>Arthropoda</taxon>
        <taxon>Hexapoda</taxon>
        <taxon>Insecta</taxon>
        <taxon>Pterygota</taxon>
        <taxon>Neoptera</taxon>
        <taxon>Endopterygota</taxon>
        <taxon>Diptera</taxon>
        <taxon>Nematocera</taxon>
        <taxon>Chironomoidea</taxon>
        <taxon>Ceratopogonidae</taxon>
        <taxon>Ceratopogoninae</taxon>
        <taxon>Culicoides</taxon>
        <taxon>Monoculicoides</taxon>
    </lineage>
</organism>
<evidence type="ECO:0000313" key="14">
    <source>
        <dbReference type="EMBL" id="SSX24035.1"/>
    </source>
</evidence>
<dbReference type="CDD" id="cd05339">
    <property type="entry name" value="17beta-HSDXI-like_SDR_c"/>
    <property type="match status" value="1"/>
</dbReference>
<dbReference type="OMA" id="CCDYSAS"/>
<comment type="function">
    <text evidence="9">Catalyzes the reduction of all-trans-retinal to all-trans-retinol in the presence of NADPH.</text>
</comment>
<dbReference type="FunFam" id="3.40.50.720:FF:000131">
    <property type="entry name" value="Short-chain dehydrogenase/reductase 3"/>
    <property type="match status" value="1"/>
</dbReference>
<dbReference type="GO" id="GO:0052650">
    <property type="term" value="F:all-trans-retinol dehydrogenase (NADP+) activity"/>
    <property type="evidence" value="ECO:0007669"/>
    <property type="project" value="UniProtKB-ARBA"/>
</dbReference>
<keyword evidence="4" id="KW-0521">NADP</keyword>
<evidence type="ECO:0000256" key="12">
    <source>
        <dbReference type="RuleBase" id="RU000363"/>
    </source>
</evidence>
<comment type="similarity">
    <text evidence="2 12">Belongs to the short-chain dehydrogenases/reductases (SDR) family.</text>
</comment>
<proteinExistence type="inferred from homology"/>
<dbReference type="PRINTS" id="PR00081">
    <property type="entry name" value="GDHRDH"/>
</dbReference>
<dbReference type="GO" id="GO:0016020">
    <property type="term" value="C:membrane"/>
    <property type="evidence" value="ECO:0007669"/>
    <property type="project" value="UniProtKB-SubCell"/>
</dbReference>
<keyword evidence="5" id="KW-1133">Transmembrane helix</keyword>